<evidence type="ECO:0000256" key="2">
    <source>
        <dbReference type="ARBA" id="ARBA00022679"/>
    </source>
</evidence>
<dbReference type="InterPro" id="IPR017127">
    <property type="entry name" value="Ribosome_uL3_MTase"/>
</dbReference>
<evidence type="ECO:0000313" key="6">
    <source>
        <dbReference type="Proteomes" id="UP001056834"/>
    </source>
</evidence>
<keyword evidence="2 5" id="KW-0808">Transferase</keyword>
<dbReference type="InterPro" id="IPR004556">
    <property type="entry name" value="HemK-like"/>
</dbReference>
<evidence type="ECO:0000259" key="4">
    <source>
        <dbReference type="Pfam" id="PF05175"/>
    </source>
</evidence>
<dbReference type="NCBIfam" id="TIGR00536">
    <property type="entry name" value="hemK_fam"/>
    <property type="match status" value="1"/>
</dbReference>
<dbReference type="NCBIfam" id="TIGR03533">
    <property type="entry name" value="L3_gln_methyl"/>
    <property type="match status" value="1"/>
</dbReference>
<dbReference type="InterPro" id="IPR029063">
    <property type="entry name" value="SAM-dependent_MTases_sf"/>
</dbReference>
<dbReference type="InterPro" id="IPR007848">
    <property type="entry name" value="Small_mtfrase_dom"/>
</dbReference>
<keyword evidence="1 5" id="KW-0489">Methyltransferase</keyword>
<dbReference type="PROSITE" id="PS00092">
    <property type="entry name" value="N6_MTASE"/>
    <property type="match status" value="1"/>
</dbReference>
<reference evidence="5" key="1">
    <citation type="submission" date="2022-05" db="EMBL/GenBank/DDBJ databases">
        <title>Impact of host demography and evolutionary history on endosymbiont molecular evolution: a test in carpenter ants (Genus Camponotus) and their Blochmannia endosymbionts.</title>
        <authorList>
            <person name="Manthey J.D."/>
            <person name="Giron J.C."/>
            <person name="Hruska J.P."/>
        </authorList>
    </citation>
    <scope>NUCLEOTIDE SEQUENCE</scope>
    <source>
        <strain evidence="5">C-006</strain>
    </source>
</reference>
<dbReference type="CDD" id="cd02440">
    <property type="entry name" value="AdoMet_MTases"/>
    <property type="match status" value="1"/>
</dbReference>
<dbReference type="RefSeq" id="WP_250223117.1">
    <property type="nucleotide sequence ID" value="NZ_CP097762.1"/>
</dbReference>
<dbReference type="Pfam" id="PF05175">
    <property type="entry name" value="MTS"/>
    <property type="match status" value="1"/>
</dbReference>
<dbReference type="Proteomes" id="UP001056834">
    <property type="component" value="Chromosome"/>
</dbReference>
<dbReference type="SUPFAM" id="SSF53335">
    <property type="entry name" value="S-adenosyl-L-methionine-dependent methyltransferases"/>
    <property type="match status" value="1"/>
</dbReference>
<dbReference type="InterPro" id="IPR002052">
    <property type="entry name" value="DNA_methylase_N6_adenine_CS"/>
</dbReference>
<evidence type="ECO:0000313" key="5">
    <source>
        <dbReference type="EMBL" id="URJ24986.1"/>
    </source>
</evidence>
<evidence type="ECO:0000256" key="3">
    <source>
        <dbReference type="ARBA" id="ARBA00022691"/>
    </source>
</evidence>
<protein>
    <submittedName>
        <fullName evidence="5">50S ribosomal protein L3 N(5)-glutamine methyltransferase</fullName>
        <ecNumber evidence="5">2.1.1.298</ecNumber>
    </submittedName>
</protein>
<gene>
    <name evidence="5" type="primary">prmB</name>
    <name evidence="5" type="ORF">M9405_02425</name>
</gene>
<accession>A0ABY4SSY3</accession>
<sequence length="310" mass="35666">MKNVKTEKLTEIITILDILRWSSSKFNSVPICYGHGTDNFWDETLHLILSGLNLPINIPTEMYHARLTTKERNKLIQLVFRRIIQRVPVPYLVNKAWFCGLEFYVDKRVFIPRSPISELIMSCFHNILPDKPHRILDIGTGSGCISIAIAMTNPNAIIDAVDISIDALKIAEKNIKYYNLENRITPIHSDIFSNILKLKYDLIITNPPYVNSTDIYKLPKEFLYEPIIALSANKKGLSIINKILKNAIHHLNQNGILICEVGVAKTALIEHYPNVPFQWLQFTNGGENVFMLNYEQILSFHYHTFTMRNI</sequence>
<keyword evidence="5" id="KW-0687">Ribonucleoprotein</keyword>
<keyword evidence="5" id="KW-0689">Ribosomal protein</keyword>
<feature type="domain" description="Methyltransferase small" evidence="4">
    <location>
        <begin position="117"/>
        <end position="222"/>
    </location>
</feature>
<name>A0ABY4SSY3_9ENTR</name>
<dbReference type="PANTHER" id="PTHR47806:SF1">
    <property type="entry name" value="RIBOSOMAL PROTEIN UL3 GLUTAMINE METHYLTRANSFERASE"/>
    <property type="match status" value="1"/>
</dbReference>
<dbReference type="EMBL" id="CP097762">
    <property type="protein sequence ID" value="URJ24986.1"/>
    <property type="molecule type" value="Genomic_DNA"/>
</dbReference>
<organism evidence="5 6">
    <name type="scientific">Candidatus Blochmannia ocreatus</name>
    <name type="common">nom. nud.</name>
    <dbReference type="NCBI Taxonomy" id="251538"/>
    <lineage>
        <taxon>Bacteria</taxon>
        <taxon>Pseudomonadati</taxon>
        <taxon>Pseudomonadota</taxon>
        <taxon>Gammaproteobacteria</taxon>
        <taxon>Enterobacterales</taxon>
        <taxon>Enterobacteriaceae</taxon>
        <taxon>ant endosymbionts</taxon>
        <taxon>Candidatus Blochmanniella</taxon>
    </lineage>
</organism>
<dbReference type="PIRSF" id="PIRSF037167">
    <property type="entry name" value="Mtase_YfcB_prd"/>
    <property type="match status" value="1"/>
</dbReference>
<dbReference type="Gene3D" id="3.40.50.150">
    <property type="entry name" value="Vaccinia Virus protein VP39"/>
    <property type="match status" value="1"/>
</dbReference>
<dbReference type="GO" id="GO:0008168">
    <property type="term" value="F:methyltransferase activity"/>
    <property type="evidence" value="ECO:0007669"/>
    <property type="project" value="UniProtKB-KW"/>
</dbReference>
<dbReference type="GO" id="GO:0032259">
    <property type="term" value="P:methylation"/>
    <property type="evidence" value="ECO:0007669"/>
    <property type="project" value="UniProtKB-KW"/>
</dbReference>
<keyword evidence="3" id="KW-0949">S-adenosyl-L-methionine</keyword>
<dbReference type="PANTHER" id="PTHR47806">
    <property type="entry name" value="50S RIBOSOMAL PROTEIN L3 GLUTAMINE METHYLTRANSFERASE"/>
    <property type="match status" value="1"/>
</dbReference>
<dbReference type="EC" id="2.1.1.298" evidence="5"/>
<dbReference type="GO" id="GO:0005840">
    <property type="term" value="C:ribosome"/>
    <property type="evidence" value="ECO:0007669"/>
    <property type="project" value="UniProtKB-KW"/>
</dbReference>
<proteinExistence type="predicted"/>
<evidence type="ECO:0000256" key="1">
    <source>
        <dbReference type="ARBA" id="ARBA00022603"/>
    </source>
</evidence>
<keyword evidence="6" id="KW-1185">Reference proteome</keyword>